<proteinExistence type="predicted"/>
<reference evidence="1 2" key="1">
    <citation type="journal article" date="2022" name="DNA Res.">
        <title>Chromosomal-level genome assembly of the orchid tree Bauhinia variegata (Leguminosae; Cercidoideae) supports the allotetraploid origin hypothesis of Bauhinia.</title>
        <authorList>
            <person name="Zhong Y."/>
            <person name="Chen Y."/>
            <person name="Zheng D."/>
            <person name="Pang J."/>
            <person name="Liu Y."/>
            <person name="Luo S."/>
            <person name="Meng S."/>
            <person name="Qian L."/>
            <person name="Wei D."/>
            <person name="Dai S."/>
            <person name="Zhou R."/>
        </authorList>
    </citation>
    <scope>NUCLEOTIDE SEQUENCE [LARGE SCALE GENOMIC DNA]</scope>
    <source>
        <strain evidence="1">BV-YZ2020</strain>
    </source>
</reference>
<dbReference type="EMBL" id="CM039432">
    <property type="protein sequence ID" value="KAI4333405.1"/>
    <property type="molecule type" value="Genomic_DNA"/>
</dbReference>
<gene>
    <name evidence="1" type="ORF">L6164_018225</name>
</gene>
<evidence type="ECO:0000313" key="1">
    <source>
        <dbReference type="EMBL" id="KAI4333405.1"/>
    </source>
</evidence>
<comment type="caution">
    <text evidence="1">The sequence shown here is derived from an EMBL/GenBank/DDBJ whole genome shotgun (WGS) entry which is preliminary data.</text>
</comment>
<sequence>MLEPRQSDIPALFLVLVVFPLVAYILLGKWSEASKKRDRITLLAQLAAEEALRAEEMAVTHVIPPVSSSKSEIHVCARCSAPARTRCSKCKSVRYCSGNCQIIHWRQVHKQECQPLEAHKPSMFPLAVSFNKYSHGTGLFHENVYSPFFNQNLNQTIKEGEPMDNLVHPAIGADASIVDRVLSNNSQFPILERRTSHKSNRETRRRDNGTMYDSSIDSSGYQANLSPSSSVVSKEAFMRQKLTNKDYAVLEEEISKKANAAGSSAPFYGQDASASTKFMSDNHHIQLGNAFIARSNFGCSSLPNAANNGEDADEFEKDLSTKGGKITVRETGLSDEAAQFMCSSEITTKGVKAKKISCPPKAKCSKLSKPTLTVSGDLCCLEIEKKGQIANEPKVAGISDALPSQGSNGSASIGIMKMMGFGKSTKLTALAPSEVSRGKCKKLKMLFPYEDFVKLFHREVFGICPRGLLNCGNSCYANAVLQCLTCTKPLVVYLLCRSHSKACCAKDWCLMCELEQHILMLRENGGALSPSRILWHMQSINCQMGDGSQEDAHEFLRLLIASMQSICLEGLGGEKKVEPRLQETTFVQHTFGGRLQSKVRCLNCNHESERYENIMDLTLEILGWVESLEDALTQFTSPEDLDGENMYRCGRCTAYVRARKQLRIHEAPNILTIVLKRFQEGRYGKINKCITFPDMLDMIPFMTGAADAPPLYLLYAVVVHLDTLNASFSGHYVSYVKDLQGNWFRIDDTEVQPVSTSQVMSEGAYILFYMRSSPRPQPALTGKAKQLPDSSKSRRSANADVLPVTETYAENNRDFPDVASSDWSLFTSSDEASFTTESTRDSFSTVDYSDSCNMDPISSIFGYAPESSTISARYRKFSNTRPLTRFFPNSSLSSHALERVHRIDQSSWVTSSSIQPPNGNHGICVNLGFRLWYPSLTPATPLFSISMSKSSHFDSPRRALLAHCPEHHLSSDHPLSPDAMDGPTTQTEQPPASARSYWRWSKKDFFPEESFQSCKSYRTALSHTCVRLRERLLSRSTDEYELVELRRESVNDMRKCLTWWDLMWLSFGSVVGSGIFVITGQEARDNAGPAIVLSYAASGLSALLSAFCYTEFAVEVPVAGGSFSFLRIELGDFVAFIAAGNILLEAIVGAAGLGRSWSSYFASMIKSNPDFFRIKVNAFREGFNMLDPCAVLVLSIANGIAMSGTRRTSILNWLSSIATSLVIVFIVVVGFIHAKTSNLVPFFPFGVKGVFRAAAVVYWSYTGFDMVATMAEETKKPSRDIPVGLVGSMSMITVIYCLMALALTMMQKYTEIDRDAAYSVAFVKIGMTWAKYVVSICALKGMTTSMLVGSLGQARYMTQIARSHMIPPFFALVHPKTGTPINATMLISISSAIVALFSSLDVLSSVFSCSTLFIFMLMAVALLVRRYYVRETTSKIDLIKVVVCLSLIIGSCAGGTAFWVSGGLGWIGYTVSAVIWFLTTMVMSFLPTQRAPKIWGVPLVPWLPSFSIGTNIFLMGSLGSEAFWRFLICTLVMLVYYVLVGVHATYDLAHKNIPELKLAGAKGDTNEEVL</sequence>
<keyword evidence="2" id="KW-1185">Reference proteome</keyword>
<protein>
    <submittedName>
        <fullName evidence="1">Uncharacterized protein</fullName>
    </submittedName>
</protein>
<accession>A0ACB9NB40</accession>
<dbReference type="Proteomes" id="UP000828941">
    <property type="component" value="Chromosome 7"/>
</dbReference>
<organism evidence="1 2">
    <name type="scientific">Bauhinia variegata</name>
    <name type="common">Purple orchid tree</name>
    <name type="synonym">Phanera variegata</name>
    <dbReference type="NCBI Taxonomy" id="167791"/>
    <lineage>
        <taxon>Eukaryota</taxon>
        <taxon>Viridiplantae</taxon>
        <taxon>Streptophyta</taxon>
        <taxon>Embryophyta</taxon>
        <taxon>Tracheophyta</taxon>
        <taxon>Spermatophyta</taxon>
        <taxon>Magnoliopsida</taxon>
        <taxon>eudicotyledons</taxon>
        <taxon>Gunneridae</taxon>
        <taxon>Pentapetalae</taxon>
        <taxon>rosids</taxon>
        <taxon>fabids</taxon>
        <taxon>Fabales</taxon>
        <taxon>Fabaceae</taxon>
        <taxon>Cercidoideae</taxon>
        <taxon>Cercideae</taxon>
        <taxon>Bauhiniinae</taxon>
        <taxon>Bauhinia</taxon>
    </lineage>
</organism>
<evidence type="ECO:0000313" key="2">
    <source>
        <dbReference type="Proteomes" id="UP000828941"/>
    </source>
</evidence>
<name>A0ACB9NB40_BAUVA</name>